<protein>
    <submittedName>
        <fullName evidence="3">Uncharacterized protein</fullName>
    </submittedName>
</protein>
<dbReference type="PANTHER" id="PTHR22572">
    <property type="entry name" value="SUGAR-1-PHOSPHATE GUANYL TRANSFERASE"/>
    <property type="match status" value="1"/>
</dbReference>
<dbReference type="InterPro" id="IPR005835">
    <property type="entry name" value="NTP_transferase_dom"/>
</dbReference>
<feature type="domain" description="Glucose-1-phosphate adenylyltransferase/Bifunctional protein GlmU-like C-terminal hexapeptide" evidence="2">
    <location>
        <begin position="255"/>
        <end position="304"/>
    </location>
</feature>
<dbReference type="Pfam" id="PF24894">
    <property type="entry name" value="Hexapep_GlmU"/>
    <property type="match status" value="1"/>
</dbReference>
<dbReference type="AlphaFoldDB" id="A0A1F6CBA5"/>
<dbReference type="SUPFAM" id="SSF53448">
    <property type="entry name" value="Nucleotide-diphospho-sugar transferases"/>
    <property type="match status" value="1"/>
</dbReference>
<comment type="caution">
    <text evidence="3">The sequence shown here is derived from an EMBL/GenBank/DDBJ whole genome shotgun (WGS) entry which is preliminary data.</text>
</comment>
<dbReference type="EMBL" id="MFKF01000317">
    <property type="protein sequence ID" value="OGG46433.1"/>
    <property type="molecule type" value="Genomic_DNA"/>
</dbReference>
<sequence>MRNAWAVIPAAGVGARLRPHTYTTPKALLHVAGRPIIGHILDRVAAAGIERVVLIVGAMGDQIVDYAGRAHSFREVAFRVQAERKGLGHALLMSRDVVSGDPALIVYGDTIFEGDLTPAFEADADGVIGVKQVEDPSRFGVVCVEGGQVVRLVEKPSAFVSNLAIPGVNFFRNTDLLYDCLDELIARGITTLGEYQATDAFALMVERGGVLKTFPVEAWYDCGSPDAVLDTNRHLLGRLPPPDLKGQAIVVPPAFVSPSARVKNAVIGPHVSIAEGATVENAVVRDSIIGANAVVRDCILERSLIGNGAVVQGGAQRLNVGDSSEISFR</sequence>
<accession>A0A1F6CBA5</accession>
<proteinExistence type="predicted"/>
<evidence type="ECO:0000313" key="4">
    <source>
        <dbReference type="Proteomes" id="UP000178606"/>
    </source>
</evidence>
<feature type="domain" description="Nucleotidyl transferase" evidence="1">
    <location>
        <begin position="6"/>
        <end position="235"/>
    </location>
</feature>
<reference evidence="3 4" key="1">
    <citation type="journal article" date="2016" name="Nat. Commun.">
        <title>Thousands of microbial genomes shed light on interconnected biogeochemical processes in an aquifer system.</title>
        <authorList>
            <person name="Anantharaman K."/>
            <person name="Brown C.T."/>
            <person name="Hug L.A."/>
            <person name="Sharon I."/>
            <person name="Castelle C.J."/>
            <person name="Probst A.J."/>
            <person name="Thomas B.C."/>
            <person name="Singh A."/>
            <person name="Wilkins M.J."/>
            <person name="Karaoz U."/>
            <person name="Brodie E.L."/>
            <person name="Williams K.H."/>
            <person name="Hubbard S.S."/>
            <person name="Banfield J.F."/>
        </authorList>
    </citation>
    <scope>NUCLEOTIDE SEQUENCE [LARGE SCALE GENOMIC DNA]</scope>
    <source>
        <strain evidence="4">RIFCSPLOWO2_12_FULL_64_10</strain>
    </source>
</reference>
<evidence type="ECO:0000259" key="1">
    <source>
        <dbReference type="Pfam" id="PF00483"/>
    </source>
</evidence>
<dbReference type="InterPro" id="IPR029044">
    <property type="entry name" value="Nucleotide-diphossugar_trans"/>
</dbReference>
<evidence type="ECO:0000259" key="2">
    <source>
        <dbReference type="Pfam" id="PF24894"/>
    </source>
</evidence>
<dbReference type="Pfam" id="PF00483">
    <property type="entry name" value="NTP_transferase"/>
    <property type="match status" value="1"/>
</dbReference>
<dbReference type="InterPro" id="IPR050486">
    <property type="entry name" value="Mannose-1P_guanyltransferase"/>
</dbReference>
<evidence type="ECO:0000313" key="3">
    <source>
        <dbReference type="EMBL" id="OGG46433.1"/>
    </source>
</evidence>
<name>A0A1F6CBA5_HANXR</name>
<dbReference type="Proteomes" id="UP000178606">
    <property type="component" value="Unassembled WGS sequence"/>
</dbReference>
<dbReference type="InterPro" id="IPR056818">
    <property type="entry name" value="GlmU/GlgC-like_hexapep"/>
</dbReference>
<organism evidence="3 4">
    <name type="scientific">Handelsmanbacteria sp. (strain RIFCSPLOWO2_12_FULL_64_10)</name>
    <dbReference type="NCBI Taxonomy" id="1817868"/>
    <lineage>
        <taxon>Bacteria</taxon>
        <taxon>Candidatus Handelsmaniibacteriota</taxon>
    </lineage>
</organism>
<dbReference type="Gene3D" id="3.90.550.10">
    <property type="entry name" value="Spore Coat Polysaccharide Biosynthesis Protein SpsA, Chain A"/>
    <property type="match status" value="1"/>
</dbReference>
<gene>
    <name evidence="3" type="ORF">A3F84_05245</name>
</gene>
<dbReference type="Gene3D" id="2.160.10.10">
    <property type="entry name" value="Hexapeptide repeat proteins"/>
    <property type="match status" value="1"/>
</dbReference>